<dbReference type="Proteomes" id="UP000322940">
    <property type="component" value="Unassembled WGS sequence"/>
</dbReference>
<proteinExistence type="predicted"/>
<evidence type="ECO:0000313" key="1">
    <source>
        <dbReference type="EMBL" id="KAA2381294.1"/>
    </source>
</evidence>
<evidence type="ECO:0000313" key="2">
    <source>
        <dbReference type="Proteomes" id="UP000322940"/>
    </source>
</evidence>
<comment type="caution">
    <text evidence="1">The sequence shown here is derived from an EMBL/GenBank/DDBJ whole genome shotgun (WGS) entry which is preliminary data.</text>
</comment>
<dbReference type="RefSeq" id="WP_118406147.1">
    <property type="nucleotide sequence ID" value="NZ_JADMQE010000005.1"/>
</dbReference>
<gene>
    <name evidence="1" type="ORF">F2Y10_02075</name>
</gene>
<dbReference type="EMBL" id="VVXH01000001">
    <property type="protein sequence ID" value="KAA2381294.1"/>
    <property type="molecule type" value="Genomic_DNA"/>
</dbReference>
<organism evidence="1 2">
    <name type="scientific">Alistipes onderdonkii</name>
    <dbReference type="NCBI Taxonomy" id="328813"/>
    <lineage>
        <taxon>Bacteria</taxon>
        <taxon>Pseudomonadati</taxon>
        <taxon>Bacteroidota</taxon>
        <taxon>Bacteroidia</taxon>
        <taxon>Bacteroidales</taxon>
        <taxon>Rikenellaceae</taxon>
        <taxon>Alistipes</taxon>
    </lineage>
</organism>
<protein>
    <submittedName>
        <fullName evidence="1">Uncharacterized protein</fullName>
    </submittedName>
</protein>
<reference evidence="1 2" key="1">
    <citation type="journal article" date="2019" name="Nat. Med.">
        <title>A library of human gut bacterial isolates paired with longitudinal multiomics data enables mechanistic microbiome research.</title>
        <authorList>
            <person name="Poyet M."/>
            <person name="Groussin M."/>
            <person name="Gibbons S.M."/>
            <person name="Avila-Pacheco J."/>
            <person name="Jiang X."/>
            <person name="Kearney S.M."/>
            <person name="Perrotta A.R."/>
            <person name="Berdy B."/>
            <person name="Zhao S."/>
            <person name="Lieberman T.D."/>
            <person name="Swanson P.K."/>
            <person name="Smith M."/>
            <person name="Roesemann S."/>
            <person name="Alexander J.E."/>
            <person name="Rich S.A."/>
            <person name="Livny J."/>
            <person name="Vlamakis H."/>
            <person name="Clish C."/>
            <person name="Bullock K."/>
            <person name="Deik A."/>
            <person name="Scott J."/>
            <person name="Pierce K.A."/>
            <person name="Xavier R.J."/>
            <person name="Alm E.J."/>
        </authorList>
    </citation>
    <scope>NUCLEOTIDE SEQUENCE [LARGE SCALE GENOMIC DNA]</scope>
    <source>
        <strain evidence="1 2">BIOML-A266</strain>
    </source>
</reference>
<accession>A0A5B3H5L2</accession>
<name>A0A5B3H5L2_9BACT</name>
<dbReference type="AlphaFoldDB" id="A0A5B3H5L2"/>
<sequence length="111" mass="12295">MDNLTATRSLCNAIANTFYPDNATIEFALFNEGIDAKAEATPKDPMIFRVAARLVIGYVENSRSENGVSTSVMSEEALKQSLSIWCGHYGLDADEVLSDYMRVIEDGTHLW</sequence>